<proteinExistence type="predicted"/>
<evidence type="ECO:0000313" key="1">
    <source>
        <dbReference type="EMBL" id="SJZ37908.1"/>
    </source>
</evidence>
<dbReference type="EMBL" id="FUWL01000004">
    <property type="protein sequence ID" value="SJZ37908.1"/>
    <property type="molecule type" value="Genomic_DNA"/>
</dbReference>
<evidence type="ECO:0000313" key="2">
    <source>
        <dbReference type="Proteomes" id="UP000189956"/>
    </source>
</evidence>
<reference evidence="1 2" key="1">
    <citation type="submission" date="2017-02" db="EMBL/GenBank/DDBJ databases">
        <authorList>
            <person name="Peterson S.W."/>
        </authorList>
    </citation>
    <scope>NUCLEOTIDE SEQUENCE [LARGE SCALE GENOMIC DNA]</scope>
    <source>
        <strain evidence="1 2">ATCC 700135</strain>
    </source>
</reference>
<dbReference type="Proteomes" id="UP000189956">
    <property type="component" value="Unassembled WGS sequence"/>
</dbReference>
<dbReference type="AlphaFoldDB" id="A0A1T4K620"/>
<name>A0A1T4K620_PORCN</name>
<sequence length="97" mass="10850">MPPPKSIIVDYGGLSSSTVDTDRVMPFYSNYAMRDRLVIHEKSLSSTDKECKKVYHNRQTTVLPTTFGFYVIGKECQVRSHSHISGILSTAKGDVPK</sequence>
<accession>A0A1T4K620</accession>
<protein>
    <submittedName>
        <fullName evidence="1">Uncharacterized protein</fullName>
    </submittedName>
</protein>
<organism evidence="1 2">
    <name type="scientific">Porphyromonas cangingivalis</name>
    <dbReference type="NCBI Taxonomy" id="36874"/>
    <lineage>
        <taxon>Bacteria</taxon>
        <taxon>Pseudomonadati</taxon>
        <taxon>Bacteroidota</taxon>
        <taxon>Bacteroidia</taxon>
        <taxon>Bacteroidales</taxon>
        <taxon>Porphyromonadaceae</taxon>
        <taxon>Porphyromonas</taxon>
    </lineage>
</organism>
<gene>
    <name evidence="1" type="ORF">SAMN02745205_00611</name>
</gene>